<dbReference type="InterPro" id="IPR000182">
    <property type="entry name" value="GNAT_dom"/>
</dbReference>
<dbReference type="InterPro" id="IPR016181">
    <property type="entry name" value="Acyl_CoA_acyltransferase"/>
</dbReference>
<dbReference type="PROSITE" id="PS51186">
    <property type="entry name" value="GNAT"/>
    <property type="match status" value="1"/>
</dbReference>
<evidence type="ECO:0000313" key="2">
    <source>
        <dbReference type="EMBL" id="MBQ0936257.1"/>
    </source>
</evidence>
<dbReference type="EMBL" id="JAGQDG010000004">
    <property type="protein sequence ID" value="MBQ0936257.1"/>
    <property type="molecule type" value="Genomic_DNA"/>
</dbReference>
<keyword evidence="3" id="KW-1185">Reference proteome</keyword>
<feature type="domain" description="N-acetyltransferase" evidence="1">
    <location>
        <begin position="23"/>
        <end position="190"/>
    </location>
</feature>
<dbReference type="PANTHER" id="PTHR43441:SF3">
    <property type="entry name" value="ACETYLTRANSFERASE"/>
    <property type="match status" value="1"/>
</dbReference>
<reference evidence="2 3" key="1">
    <citation type="submission" date="2021-04" db="EMBL/GenBank/DDBJ databases">
        <title>The genome sequence of type strain Ideonella paludis KCTC 32238.</title>
        <authorList>
            <person name="Liu Y."/>
        </authorList>
    </citation>
    <scope>NUCLEOTIDE SEQUENCE [LARGE SCALE GENOMIC DNA]</scope>
    <source>
        <strain evidence="2 3">KCTC 32238</strain>
    </source>
</reference>
<dbReference type="InterPro" id="IPR051908">
    <property type="entry name" value="Ribosomal_N-acetyltransferase"/>
</dbReference>
<accession>A0ABS5DYN0</accession>
<name>A0ABS5DYN0_9BURK</name>
<dbReference type="Pfam" id="PF13302">
    <property type="entry name" value="Acetyltransf_3"/>
    <property type="match status" value="1"/>
</dbReference>
<dbReference type="PANTHER" id="PTHR43441">
    <property type="entry name" value="RIBOSOMAL-PROTEIN-SERINE ACETYLTRANSFERASE"/>
    <property type="match status" value="1"/>
</dbReference>
<evidence type="ECO:0000259" key="1">
    <source>
        <dbReference type="PROSITE" id="PS51186"/>
    </source>
</evidence>
<dbReference type="RefSeq" id="WP_210809561.1">
    <property type="nucleotide sequence ID" value="NZ_JAGQDG010000004.1"/>
</dbReference>
<comment type="caution">
    <text evidence="2">The sequence shown here is derived from an EMBL/GenBank/DDBJ whole genome shotgun (WGS) entry which is preliminary data.</text>
</comment>
<dbReference type="Gene3D" id="3.40.630.30">
    <property type="match status" value="1"/>
</dbReference>
<organism evidence="2 3">
    <name type="scientific">Ideonella paludis</name>
    <dbReference type="NCBI Taxonomy" id="1233411"/>
    <lineage>
        <taxon>Bacteria</taxon>
        <taxon>Pseudomonadati</taxon>
        <taxon>Pseudomonadota</taxon>
        <taxon>Betaproteobacteria</taxon>
        <taxon>Burkholderiales</taxon>
        <taxon>Sphaerotilaceae</taxon>
        <taxon>Ideonella</taxon>
    </lineage>
</organism>
<proteinExistence type="predicted"/>
<sequence>MATAHHPLTPARLIAARRELLTPRLRLATPAAAHAQALMDLVNRNLPTLGYIAWAQQPWTLARAQRFCARALGFVDAGEDIVFHVFAGHAPDAPLIGRIDLHSFDLEVPRAEIGYVGDATVQGQGLMREAVLSVLDFAFELGFARVEAISELSNHRALRFAQSLGMVREGTLHHRERGVHGELVDQALFAAWPKLAGNS</sequence>
<dbReference type="Proteomes" id="UP000672097">
    <property type="component" value="Unassembled WGS sequence"/>
</dbReference>
<dbReference type="SUPFAM" id="SSF55729">
    <property type="entry name" value="Acyl-CoA N-acyltransferases (Nat)"/>
    <property type="match status" value="1"/>
</dbReference>
<evidence type="ECO:0000313" key="3">
    <source>
        <dbReference type="Proteomes" id="UP000672097"/>
    </source>
</evidence>
<protein>
    <submittedName>
        <fullName evidence="2">GNAT family N-acetyltransferase</fullName>
    </submittedName>
</protein>
<gene>
    <name evidence="2" type="ORF">KAK11_13030</name>
</gene>